<feature type="region of interest" description="Disordered" evidence="1">
    <location>
        <begin position="838"/>
        <end position="917"/>
    </location>
</feature>
<name>A0A7S3K3D4_9STRA</name>
<proteinExistence type="predicted"/>
<feature type="compositionally biased region" description="Basic residues" evidence="1">
    <location>
        <begin position="1237"/>
        <end position="1249"/>
    </location>
</feature>
<feature type="region of interest" description="Disordered" evidence="1">
    <location>
        <begin position="486"/>
        <end position="507"/>
    </location>
</feature>
<sequence>MHNKTITEGIRRARLGVEVLRSRWISEVDWCKCEIEELRKEYFELINEREFAWGSKGTPSDEGSIKIIEQLIHRANGIELLCRLLKRAVEKGGKQQTESWLEKISDLQFAAQRIYLIAGIALSFLKGRVSVRNAPWLQARFENRQKTKIKPLIQTLLLEQNSMTTREHPIFFLLKNSDAFTVQSLVTAGTYCLCDLGMSSVPDLNIENGLALAQELCPNFVENKTYFNESKRTGIWCWLFDLALGAYAEGPTYTNLCTEALERAAAACVVENFATKQNNLYEHVFQLLAGPLCLNASRSCITALEALDASVTFKVQARLSLNQPHDALEITHSYEQQMNIQKDIHQAQVIIFKWLADRNRFAEIGSLALTKSAQVAAAQVLAYFPPERALGILLKHGAYQDAVQLFRAEQFTNARAIAALRLAQATVPKANLILGLRSDFARAYHQEINQHTLISSDFEAEFFLTTDQSPDEVLIIRQTDTAMDIDDHSASKSEEHDSEEEHVPQPMSIEEKSLHAPNNAHVIHIDDSDEEDNDQEEYLQQGADHEVEEEEADDLFGDDSEEDDEEEYEEEDDDDELFDNDNELMEEAEQEVTGNEKKEATEQEVTDNVEDEEEEEDSAAFREETPSEDDNEYHNDFDDDDHPPSFLPSGNAQSDDDDDDACQGQGTEGDEYGDALADDEHSAEMARAAMPESEGSDTDDFVCIEHRSSQRQEHDTVALTNKEEEEAPSDTYHTPREEYHRMTGTEDEDDLVCATAPSAQESTTPQQQDGDTDAMIDALEEEIIAAPASSNAEFAGDSAVEDEVILPAQQYSVHSQEKNHDDDIEIDEDADMNVPAAVTGEFDDQTLKYEDLPNDSRNQQRSVNERSIDETINQEDQAMIDVREASVSDDANLEKEFASESLEHEEDNEIMSSSKHSATVIDVQEDVSKLVVPAPATGEEFSESLSETELVPPVAQDNSIIMDGTQKSAPITEDNEVATESVEQEHVRLADVDQVDQDNCMIEDQEQPVEVPVDTHRLVVSSEQIESADQNDSIINEVQEEIVETASANAQEDVEFTPFADNTMDDNLAPHDPQEDSPVKTDDVEPIAEEPEEEDLVSEKKYAIDAIQEEEIVTQKEEENEEFEDDEEDHAEKENVDKNAAVGDELEGVDSDIQDEDQVGDLPAAEDTGRMRTRRSTRRSRRDQKTIMTAENTETVTTSPRRSTRRRGPSESSNTSTNSHSSTTSLTDIDPSNILQGRRRRRARRIVDL</sequence>
<feature type="region of interest" description="Disordered" evidence="1">
    <location>
        <begin position="1058"/>
        <end position="1249"/>
    </location>
</feature>
<protein>
    <submittedName>
        <fullName evidence="2">Uncharacterized protein</fullName>
    </submittedName>
</protein>
<feature type="compositionally biased region" description="Basic and acidic residues" evidence="1">
    <location>
        <begin position="1068"/>
        <end position="1083"/>
    </location>
</feature>
<feature type="compositionally biased region" description="Acidic residues" evidence="1">
    <location>
        <begin position="1107"/>
        <end position="1129"/>
    </location>
</feature>
<feature type="compositionally biased region" description="Acidic residues" evidence="1">
    <location>
        <begin position="1144"/>
        <end position="1159"/>
    </location>
</feature>
<feature type="region of interest" description="Disordered" evidence="1">
    <location>
        <begin position="940"/>
        <end position="971"/>
    </location>
</feature>
<feature type="region of interest" description="Disordered" evidence="1">
    <location>
        <begin position="526"/>
        <end position="736"/>
    </location>
</feature>
<organism evidence="2">
    <name type="scientific">Aureoumbra lagunensis</name>
    <dbReference type="NCBI Taxonomy" id="44058"/>
    <lineage>
        <taxon>Eukaryota</taxon>
        <taxon>Sar</taxon>
        <taxon>Stramenopiles</taxon>
        <taxon>Ochrophyta</taxon>
        <taxon>Pelagophyceae</taxon>
        <taxon>Pelagomonadales</taxon>
        <taxon>Aureoumbra</taxon>
    </lineage>
</organism>
<feature type="compositionally biased region" description="Acidic residues" evidence="1">
    <location>
        <begin position="602"/>
        <end position="618"/>
    </location>
</feature>
<evidence type="ECO:0000313" key="2">
    <source>
        <dbReference type="EMBL" id="CAE0370879.1"/>
    </source>
</evidence>
<feature type="compositionally biased region" description="Acidic residues" evidence="1">
    <location>
        <begin position="527"/>
        <end position="537"/>
    </location>
</feature>
<dbReference type="EMBL" id="HBIJ01017577">
    <property type="protein sequence ID" value="CAE0370879.1"/>
    <property type="molecule type" value="Transcribed_RNA"/>
</dbReference>
<dbReference type="AlphaFoldDB" id="A0A7S3K3D4"/>
<reference evidence="2" key="1">
    <citation type="submission" date="2021-01" db="EMBL/GenBank/DDBJ databases">
        <authorList>
            <person name="Corre E."/>
            <person name="Pelletier E."/>
            <person name="Niang G."/>
            <person name="Scheremetjew M."/>
            <person name="Finn R."/>
            <person name="Kale V."/>
            <person name="Holt S."/>
            <person name="Cochrane G."/>
            <person name="Meng A."/>
            <person name="Brown T."/>
            <person name="Cohen L."/>
        </authorList>
    </citation>
    <scope>NUCLEOTIDE SEQUENCE</scope>
    <source>
        <strain evidence="2">CCMP1510</strain>
    </source>
</reference>
<feature type="compositionally biased region" description="Basic and acidic residues" evidence="1">
    <location>
        <begin position="881"/>
        <end position="902"/>
    </location>
</feature>
<feature type="compositionally biased region" description="Acidic residues" evidence="1">
    <location>
        <begin position="668"/>
        <end position="677"/>
    </location>
</feature>
<feature type="compositionally biased region" description="Acidic residues" evidence="1">
    <location>
        <begin position="626"/>
        <end position="641"/>
    </location>
</feature>
<gene>
    <name evidence="2" type="ORF">ALAG00032_LOCUS11659</name>
</gene>
<feature type="compositionally biased region" description="Acidic residues" evidence="1">
    <location>
        <begin position="546"/>
        <end position="590"/>
    </location>
</feature>
<feature type="compositionally biased region" description="Basic residues" evidence="1">
    <location>
        <begin position="1171"/>
        <end position="1182"/>
    </location>
</feature>
<accession>A0A7S3K3D4</accession>
<feature type="compositionally biased region" description="Acidic residues" evidence="1">
    <location>
        <begin position="1084"/>
        <end position="1096"/>
    </location>
</feature>
<feature type="compositionally biased region" description="Basic and acidic residues" evidence="1">
    <location>
        <begin position="703"/>
        <end position="716"/>
    </location>
</feature>
<evidence type="ECO:0000256" key="1">
    <source>
        <dbReference type="SAM" id="MobiDB-lite"/>
    </source>
</evidence>
<feature type="compositionally biased region" description="Low complexity" evidence="1">
    <location>
        <begin position="1210"/>
        <end position="1227"/>
    </location>
</feature>